<keyword evidence="4" id="KW-1015">Disulfide bond</keyword>
<dbReference type="InterPro" id="IPR048281">
    <property type="entry name" value="COA6_fun"/>
</dbReference>
<dbReference type="Proteomes" id="UP001059893">
    <property type="component" value="Unassembled WGS sequence"/>
</dbReference>
<dbReference type="Pfam" id="PF02297">
    <property type="entry name" value="COX6B"/>
    <property type="match status" value="1"/>
</dbReference>
<evidence type="ECO:0000256" key="2">
    <source>
        <dbReference type="ARBA" id="ARBA00006425"/>
    </source>
</evidence>
<dbReference type="InterPro" id="IPR036549">
    <property type="entry name" value="CX6/COA6-like_sf"/>
</dbReference>
<comment type="subcellular location">
    <subcellularLocation>
        <location evidence="1">Mitochondrion</location>
    </subcellularLocation>
</comment>
<accession>A0ABQ8NVD0</accession>
<comment type="caution">
    <text evidence="5">The sequence shown here is derived from an EMBL/GenBank/DDBJ whole genome shotgun (WGS) entry which is preliminary data.</text>
</comment>
<proteinExistence type="inferred from homology"/>
<keyword evidence="3" id="KW-0496">Mitochondrion</keyword>
<gene>
    <name evidence="5" type="ORF">MCOR33_001955</name>
</gene>
<evidence type="ECO:0000313" key="5">
    <source>
        <dbReference type="EMBL" id="KAI6302685.1"/>
    </source>
</evidence>
<dbReference type="EMBL" id="JABSND010000021">
    <property type="protein sequence ID" value="KAI6302685.1"/>
    <property type="molecule type" value="Genomic_DNA"/>
</dbReference>
<dbReference type="PANTHER" id="PTHR47677:SF1">
    <property type="entry name" value="CYTOCHROME C OXIDASE ASSEMBLY FACTOR 6"/>
    <property type="match status" value="1"/>
</dbReference>
<keyword evidence="6" id="KW-1185">Reference proteome</keyword>
<comment type="similarity">
    <text evidence="2">Belongs to the cytochrome c oxidase subunit 6B family.</text>
</comment>
<evidence type="ECO:0000313" key="6">
    <source>
        <dbReference type="Proteomes" id="UP001059893"/>
    </source>
</evidence>
<evidence type="ECO:0000256" key="3">
    <source>
        <dbReference type="ARBA" id="ARBA00023128"/>
    </source>
</evidence>
<sequence length="157" mass="18125">MRPFFSSRPPKRELLGYRRATITYSTTRTDLRSCPHNHKSIATMALLGLFKSEDEKRADELRQGTAVPKRAERQRCWDSRDKYFACLDKAGIIDALKDDKAAAKACKSESNEFEQNCAAQWVTHFKKYRLANYQKEQRLKALEAQGAVKMDSQVNFK</sequence>
<dbReference type="SUPFAM" id="SSF47694">
    <property type="entry name" value="Cytochrome c oxidase subunit h"/>
    <property type="match status" value="1"/>
</dbReference>
<name>A0ABQ8NVD0_PYRGI</name>
<organism evidence="5 6">
    <name type="scientific">Pyricularia grisea</name>
    <name type="common">Crabgrass-specific blast fungus</name>
    <name type="synonym">Magnaporthe grisea</name>
    <dbReference type="NCBI Taxonomy" id="148305"/>
    <lineage>
        <taxon>Eukaryota</taxon>
        <taxon>Fungi</taxon>
        <taxon>Dikarya</taxon>
        <taxon>Ascomycota</taxon>
        <taxon>Pezizomycotina</taxon>
        <taxon>Sordariomycetes</taxon>
        <taxon>Sordariomycetidae</taxon>
        <taxon>Magnaporthales</taxon>
        <taxon>Pyriculariaceae</taxon>
        <taxon>Pyricularia</taxon>
    </lineage>
</organism>
<dbReference type="PANTHER" id="PTHR47677">
    <property type="entry name" value="CYTOCHROME C OXIDASE ASSEMBLY FACTOR 6"/>
    <property type="match status" value="1"/>
</dbReference>
<reference evidence="5" key="1">
    <citation type="submission" date="2021-01" db="EMBL/GenBank/DDBJ databases">
        <title>Deciphering the adaptive evolutionary patterns associated with biogeogrpahic diversity in the finger millet blast pathogen Magnaporthe oryzae in Eastern Africa.</title>
        <authorList>
            <person name="Onyema G."/>
            <person name="Shittu T.A."/>
            <person name="Dodsworth S."/>
            <person name="Devilliers S."/>
            <person name="Muthumeenakshi S."/>
            <person name="Sreenivasaprasad S."/>
        </authorList>
    </citation>
    <scope>NUCLEOTIDE SEQUENCE</scope>
    <source>
        <strain evidence="5">D15/s37</strain>
    </source>
</reference>
<dbReference type="InterPro" id="IPR048280">
    <property type="entry name" value="COX6B-like"/>
</dbReference>
<evidence type="ECO:0000256" key="1">
    <source>
        <dbReference type="ARBA" id="ARBA00004173"/>
    </source>
</evidence>
<dbReference type="Gene3D" id="1.10.10.140">
    <property type="entry name" value="Cytochrome c oxidase, subunit VIb"/>
    <property type="match status" value="1"/>
</dbReference>
<evidence type="ECO:0000256" key="4">
    <source>
        <dbReference type="ARBA" id="ARBA00023157"/>
    </source>
</evidence>
<protein>
    <submittedName>
        <fullName evidence="5">Uncharacterized protein</fullName>
    </submittedName>
</protein>